<evidence type="ECO:0000256" key="7">
    <source>
        <dbReference type="PROSITE-ProRule" id="PRU10141"/>
    </source>
</evidence>
<dbReference type="STRING" id="5762.D2VVZ6"/>
<organism evidence="11">
    <name type="scientific">Naegleria gruberi</name>
    <name type="common">Amoeba</name>
    <dbReference type="NCBI Taxonomy" id="5762"/>
    <lineage>
        <taxon>Eukaryota</taxon>
        <taxon>Discoba</taxon>
        <taxon>Heterolobosea</taxon>
        <taxon>Tetramitia</taxon>
        <taxon>Eutetramitia</taxon>
        <taxon>Vahlkampfiidae</taxon>
        <taxon>Naegleria</taxon>
    </lineage>
</organism>
<evidence type="ECO:0000313" key="11">
    <source>
        <dbReference type="Proteomes" id="UP000006671"/>
    </source>
</evidence>
<protein>
    <submittedName>
        <fullName evidence="10">Predicted protein</fullName>
    </submittedName>
</protein>
<dbReference type="Gene3D" id="3.30.200.20">
    <property type="entry name" value="Phosphorylase Kinase, domain 1"/>
    <property type="match status" value="1"/>
</dbReference>
<comment type="similarity">
    <text evidence="2">Belongs to the NUP186/NUP192/NUP205 family.</text>
</comment>
<dbReference type="PANTHER" id="PTHR31344">
    <property type="entry name" value="NUCLEAR PORE COMPLEX PROTEIN NUP205"/>
    <property type="match status" value="1"/>
</dbReference>
<keyword evidence="6" id="KW-0539">Nucleus</keyword>
<keyword evidence="8" id="KW-0812">Transmembrane</keyword>
<dbReference type="Gene3D" id="2.40.10.500">
    <property type="match status" value="1"/>
</dbReference>
<dbReference type="PANTHER" id="PTHR31344:SF0">
    <property type="entry name" value="NUCLEAR PORE COMPLEX PROTEIN NUP205"/>
    <property type="match status" value="1"/>
</dbReference>
<dbReference type="InterPro" id="IPR008271">
    <property type="entry name" value="Ser/Thr_kinase_AS"/>
</dbReference>
<dbReference type="GO" id="GO:0017056">
    <property type="term" value="F:structural constituent of nuclear pore"/>
    <property type="evidence" value="ECO:0007669"/>
    <property type="project" value="TreeGrafter"/>
</dbReference>
<keyword evidence="8" id="KW-1133">Transmembrane helix</keyword>
<dbReference type="OrthoDB" id="2019644at2759"/>
<keyword evidence="11" id="KW-1185">Reference proteome</keyword>
<feature type="transmembrane region" description="Helical" evidence="8">
    <location>
        <begin position="2934"/>
        <end position="2963"/>
    </location>
</feature>
<evidence type="ECO:0000256" key="1">
    <source>
        <dbReference type="ARBA" id="ARBA00004123"/>
    </source>
</evidence>
<evidence type="ECO:0000259" key="9">
    <source>
        <dbReference type="PROSITE" id="PS50011"/>
    </source>
</evidence>
<dbReference type="RefSeq" id="XP_002671671.1">
    <property type="nucleotide sequence ID" value="XM_002671625.1"/>
</dbReference>
<dbReference type="InterPro" id="IPR021827">
    <property type="entry name" value="Nup186/Nup192/Nup205"/>
</dbReference>
<dbReference type="KEGG" id="ngr:NAEGRDRAFT_73195"/>
<dbReference type="PROSITE" id="PS50011">
    <property type="entry name" value="PROTEIN_KINASE_DOM"/>
    <property type="match status" value="1"/>
</dbReference>
<dbReference type="GO" id="GO:0005524">
    <property type="term" value="F:ATP binding"/>
    <property type="evidence" value="ECO:0007669"/>
    <property type="project" value="UniProtKB-UniRule"/>
</dbReference>
<dbReference type="VEuPathDB" id="AmoebaDB:NAEGRDRAFT_73195"/>
<keyword evidence="3" id="KW-0813">Transport</keyword>
<dbReference type="SUPFAM" id="SSF56112">
    <property type="entry name" value="Protein kinase-like (PK-like)"/>
    <property type="match status" value="1"/>
</dbReference>
<dbReference type="InterPro" id="IPR011042">
    <property type="entry name" value="6-blade_b-propeller_TolB-like"/>
</dbReference>
<dbReference type="SUPFAM" id="SSF63825">
    <property type="entry name" value="YWTD domain"/>
    <property type="match status" value="3"/>
</dbReference>
<evidence type="ECO:0000256" key="8">
    <source>
        <dbReference type="SAM" id="Phobius"/>
    </source>
</evidence>
<comment type="subcellular location">
    <subcellularLocation>
        <location evidence="1">Nucleus</location>
    </subcellularLocation>
</comment>
<evidence type="ECO:0000256" key="5">
    <source>
        <dbReference type="ARBA" id="ARBA00022840"/>
    </source>
</evidence>
<evidence type="ECO:0000313" key="10">
    <source>
        <dbReference type="EMBL" id="EFC38927.1"/>
    </source>
</evidence>
<dbReference type="Gene3D" id="2.10.25.10">
    <property type="entry name" value="Laminin"/>
    <property type="match status" value="1"/>
</dbReference>
<feature type="domain" description="Protein kinase" evidence="9">
    <location>
        <begin position="3017"/>
        <end position="3322"/>
    </location>
</feature>
<gene>
    <name evidence="10" type="ORF">NAEGRDRAFT_73195</name>
</gene>
<keyword evidence="4 7" id="KW-0547">Nucleotide-binding</keyword>
<dbReference type="SUPFAM" id="SSF101898">
    <property type="entry name" value="NHL repeat"/>
    <property type="match status" value="1"/>
</dbReference>
<evidence type="ECO:0000256" key="2">
    <source>
        <dbReference type="ARBA" id="ARBA00005892"/>
    </source>
</evidence>
<dbReference type="GeneID" id="8850844"/>
<evidence type="ECO:0000256" key="6">
    <source>
        <dbReference type="ARBA" id="ARBA00023242"/>
    </source>
</evidence>
<sequence>MIAFGPDNENSFHTLYERVSSLSLIKENKDSTTKFFQLLANFKSSFQFKFPEKSSDARNKIQTNNVDIKGVPSTLPDSLKELVLQVSDALNLNELVALSLIFTATKSNPPQVYGVHEYQLSIKLFYEDYLKLLSSVLILFQSRFNEDLHPNTRDVVVKFTNELLSDNIISSICEQITSTSKQINEAQNLITTLEQQGNQDSVKVYQSSEQIKYKVEIRRGFAECLFFACSNIQCDDDTFFKVFNTFIGLQNLFNQCVANRIGERQEEFSYSFPSIFEYLPIGTKSIFSILYLLTTTILSLLDPTIGKIRIDPKGVTQSPNNSLYKQQFIEKFDKILDNLMPDDHDDLSYLIDRTQFEAMTALQWCVGLRVQNNIKPNLELLTRSDNAFSKSLSRGVFAFITTGLLNNKVYRSESENVKEFIVNILGDLISSFIVNLEDSINDSLVDQIEELRSYLTRRDDNQASEEDEQNIPREFNDILLLLAELYRGFPSYTHKYFDRDANPKLNDFLRKTCCEQITSLCKFQVELDVTFIYYLGVLCSFSGDSVGATNVFALLNDSTYPLFSWEYFFKVLLEEFRSQCSSNDDFVFEKRTLDAISIVLKLVEVVCRNSEQSRVAILDNTNWRVLGLLFEMMYAPKITPCLMGQVFSTLSSFLKPSQGEPSNIAFAIISQMGRILHYEIRDQKYEVSSKGGIKYQLNFREAQEGEYYETLGFLELIDALISSTGMAIVGFTPFLKFIQEDVFNNFSKRYYKDQSDKWLIAKSCLQIFTKLLSRYTPSTSDFEEVKSSEDETPKVNDPPAGFQLMRDMLSDTIFRKELFKIVIGEDFNLEEERYNNREGEALERSVIYALEIIETTLLKEDDFIKCSTSKLHLVPLVIKRLEYQLPNSLIIRLIDLIDYSHNNEIRYRVVNILCLISKNATKLVSLFKDKRKEKTVVKLFVKYLHAVTTETNRECSDVEEIPVTEEQRDNETRLRMLDLLKANLDAPGENLSHLLCGFDVSNDEPREIDIFNEKTCLTVILNLLKSKQLPITHPRFIESCYELIYKLCADRRVSQQTFACLEKANFLIDKLKNANFSTKIEPSPLAHHILNQRGFVIRIVALKLYSNTKAFKKGDSNRGGVQELVHILFGGDSLSDFSRSYDLLEQRRALMLEILDTIDLNLAQNAPAQDSKEWKLFLKNWASTSNSFDGWKQVVEITLSQCFGMIPDDGMRLRILHDIISSLLFKLFQMKRINKGKQQQKLELLVSQVILRVMSKLREEFITSGEVIMLPVDQCLTIFRNLLECILLSEQSEQSIRGNLYSTLINYLQYTKRNELNYGSDQIMNLQKNTEHIIDKYDLRVFALVAKDALDAKNIWKAVSYSLLETFFTYTTNIAQRGKWITYFESSGCLKQILDSVMTEAKHSLPKVLQPTLHDTDASSLNRLFIYENAMSFLLKFTDVDVKSAEIMMSFEVITKICSHFTFIDLRPSIVSHQYGRKMDMEDDMEADWEPSITEKYNQLVIPAIKLIVAIQSHMRINKKVAEQVLSFVELHRKSISAILKMENIQKNLINIDSGSLELVRLVTEMMYLLSLHQDVMSSKLHTNKYEKLMLNALVKLNTIQQLGSTKKTINILDANMADENGIRTGELQFEYSLEQKRCCIDEILCQYPEFLTSGSSLELIGKVLFTHFISGPNSASGKQMALDEDIIPKPFELDQRPSIHVLGLLLQNGYHRLNNALEERFTCESNLQQLDQLKIEQLNNIVRSANTILGEEHFLSFFEKQDSVPNEAKLLCRTILSRKLLKLDIHLNTHISLLENTLIVLFRHISFYVQNRESPLSAEQRTQLLQEATTGTLNKLLDEILQMQIPKSLLQRYSTVDNIFHLTIAQRLKNLIFQVFGSYHCQLLVLLAFCMCFVQSTNIYQSSSSNSSIYYNNLATYSVQTIIGYPRPLQNYFPSGLPATYYWGLSIQAIVLPRNGDGSLHGDEIIYISSMEIIYKYSKQDGLLRKLSFSGEKWYDISSFFVLKTQEGGTLIYVTSNRLESTVYSASEESGTVQRIAGSLSSSGYNGDGKPAIDSLLSQPQSVFVKDGEVYICDTNNHLIRRIDRNGILWNVFQKGFVREPQQLIFAGNDMVVNTGNLILRIFPNQTYETHYAFYSFSKAAVFENDIYYINYGSIQKAIGSYSSETVLVFEKSAKIPRILTINNEGNYLVSVGNVLKEFQRYNDSIGRVVIGTSDSNLQYYTLPANISDIQNVESMTLCEEDNSIIFTQHSSSVIRHYVPNKPFMDVVGMNVDKISFISKYGNDMYAIVNNNIYLRNNQGNFTQLSGLLSPVNVPDNIKATLSTLNNPRGIFLKNQKLYISDSNNHRIRVIDIQTGLISTLAGNGIANFSGDGLAATEASLNSPSGVFVSEFGKIYISDSGNHRIRAILPNGIISTVGGNGIPGFSGDNGLATNASLNNPYGIVETYSGDLIISDSDNNRIRLIDRYGIITTLAGTGEKGFQDGFFLDALFNNPSQLFYFHSRLYISDTYGQRIREANLESKTVKTIIGTGEKGYNGDNFPTTTQLNNPLSMFITYNNIIYIADTDNKKIRMLNTGIVSTLELTFESPKGITGDDKFLYITDGNLVKKIDIANGYRVEIIGGGIGDGWYLKYAILNAENLAFDDEKNVYFTDSSHNVVRKFNTMNGIVSTVAGRTSTLGYEGDGGLAVGALLNFPKGIAVSKSSLGFFLYICDFENQRIRRVNLETGIITTVVGTGQKGYSGDGGLAIYAKITNPTHIAVNKEGEVFFSDYNYVRKITRNGYVYRISGAQGGTDFNGDSYPALETGFSITKTLMVDNTGSIVVFDYNNQIIRKLIPHCETGYSLEPETNSTCIPNCFGIYGKTINACSSHGFCKSLDQCECYSGYSGSNCSESICFGKTGSGACNGKGICVSPNVCQCLDDYSGIDCSIPKTVLILVGSLIACGLVIVIVFVISVSMVFVYIQNQRKKRAILMTDKLLDKRLLMDDFASYNSSMGISNSELNEADFVIPLEQLDMDHPIKRIGEGSFGRVFSTKWGNQLVAVKVVDMNDFDMSEETFKQEFQILSRLRHPKIVSFYGISFSPTKRYIVMELCEHSLEHVISQLQNQVIQMDLQEKIDILIDIIEGVNYLHTLTPKCLHRDLKPLNILVSFQKEYKLCDFGVGKILNSKTVNSLTNNVGTCYYMAPETTGCESLQESESVCATSIDIYSLAIIFYQLLFEVKEPYISCHDRVLKKLKMNEPLQLTNMYHLHRLVIEKNLRPIIPFSSAKECQQWCQEYLSPTDAKYHSIFYEICQLTKLCWDKQPKTRPSAKTILERLHGWKKEIETKYY</sequence>
<dbReference type="SMART" id="SM00220">
    <property type="entry name" value="S_TKc"/>
    <property type="match status" value="1"/>
</dbReference>
<dbReference type="InParanoid" id="D2VVZ6"/>
<dbReference type="Gene3D" id="1.10.510.10">
    <property type="entry name" value="Transferase(Phosphotransferase) domain 1"/>
    <property type="match status" value="1"/>
</dbReference>
<proteinExistence type="inferred from homology"/>
<evidence type="ECO:0000256" key="3">
    <source>
        <dbReference type="ARBA" id="ARBA00022448"/>
    </source>
</evidence>
<dbReference type="GO" id="GO:0004672">
    <property type="term" value="F:protein kinase activity"/>
    <property type="evidence" value="ECO:0007669"/>
    <property type="project" value="InterPro"/>
</dbReference>
<dbReference type="GO" id="GO:0044611">
    <property type="term" value="C:nuclear pore inner ring"/>
    <property type="evidence" value="ECO:0007669"/>
    <property type="project" value="TreeGrafter"/>
</dbReference>
<reference evidence="10 11" key="1">
    <citation type="journal article" date="2010" name="Cell">
        <title>The genome of Naegleria gruberi illuminates early eukaryotic versatility.</title>
        <authorList>
            <person name="Fritz-Laylin L.K."/>
            <person name="Prochnik S.E."/>
            <person name="Ginger M.L."/>
            <person name="Dacks J.B."/>
            <person name="Carpenter M.L."/>
            <person name="Field M.C."/>
            <person name="Kuo A."/>
            <person name="Paredez A."/>
            <person name="Chapman J."/>
            <person name="Pham J."/>
            <person name="Shu S."/>
            <person name="Neupane R."/>
            <person name="Cipriano M."/>
            <person name="Mancuso J."/>
            <person name="Tu H."/>
            <person name="Salamov A."/>
            <person name="Lindquist E."/>
            <person name="Shapiro H."/>
            <person name="Lucas S."/>
            <person name="Grigoriev I.V."/>
            <person name="Cande W.Z."/>
            <person name="Fulton C."/>
            <person name="Rokhsar D.S."/>
            <person name="Dawson S.C."/>
        </authorList>
    </citation>
    <scope>NUCLEOTIDE SEQUENCE [LARGE SCALE GENOMIC DNA]</scope>
    <source>
        <strain evidence="10 11">NEG-M</strain>
    </source>
</reference>
<evidence type="ECO:0000256" key="4">
    <source>
        <dbReference type="ARBA" id="ARBA00022741"/>
    </source>
</evidence>
<dbReference type="Proteomes" id="UP000006671">
    <property type="component" value="Unassembled WGS sequence"/>
</dbReference>
<dbReference type="InterPro" id="IPR017441">
    <property type="entry name" value="Protein_kinase_ATP_BS"/>
</dbReference>
<name>D2VVZ6_NAEGR</name>
<keyword evidence="8" id="KW-0472">Membrane</keyword>
<dbReference type="InterPro" id="IPR000742">
    <property type="entry name" value="EGF"/>
</dbReference>
<accession>D2VVZ6</accession>
<dbReference type="eggNOG" id="KOG1835">
    <property type="taxonomic scope" value="Eukaryota"/>
</dbReference>
<dbReference type="Pfam" id="PF00069">
    <property type="entry name" value="Pkinase"/>
    <property type="match status" value="1"/>
</dbReference>
<dbReference type="PROSITE" id="PS00107">
    <property type="entry name" value="PROTEIN_KINASE_ATP"/>
    <property type="match status" value="1"/>
</dbReference>
<dbReference type="Pfam" id="PF11894">
    <property type="entry name" value="Nup192"/>
    <property type="match status" value="2"/>
</dbReference>
<keyword evidence="5 7" id="KW-0067">ATP-binding</keyword>
<dbReference type="InterPro" id="IPR011009">
    <property type="entry name" value="Kinase-like_dom_sf"/>
</dbReference>
<dbReference type="GO" id="GO:0006999">
    <property type="term" value="P:nuclear pore organization"/>
    <property type="evidence" value="ECO:0007669"/>
    <property type="project" value="TreeGrafter"/>
</dbReference>
<dbReference type="eggNOG" id="KOG0192">
    <property type="taxonomic scope" value="Eukaryota"/>
</dbReference>
<dbReference type="PROSITE" id="PS00108">
    <property type="entry name" value="PROTEIN_KINASE_ST"/>
    <property type="match status" value="1"/>
</dbReference>
<dbReference type="EMBL" id="GG738903">
    <property type="protein sequence ID" value="EFC38927.1"/>
    <property type="molecule type" value="Genomic_DNA"/>
</dbReference>
<dbReference type="Gene3D" id="2.120.10.30">
    <property type="entry name" value="TolB, C-terminal domain"/>
    <property type="match status" value="5"/>
</dbReference>
<dbReference type="eggNOG" id="KOG2177">
    <property type="taxonomic scope" value="Eukaryota"/>
</dbReference>
<feature type="binding site" evidence="7">
    <location>
        <position position="3044"/>
    </location>
    <ligand>
        <name>ATP</name>
        <dbReference type="ChEBI" id="CHEBI:30616"/>
    </ligand>
</feature>
<dbReference type="PROSITE" id="PS01186">
    <property type="entry name" value="EGF_2"/>
    <property type="match status" value="1"/>
</dbReference>
<dbReference type="PROSITE" id="PS00022">
    <property type="entry name" value="EGF_1"/>
    <property type="match status" value="1"/>
</dbReference>
<dbReference type="InterPro" id="IPR000719">
    <property type="entry name" value="Prot_kinase_dom"/>
</dbReference>